<dbReference type="Proteomes" id="UP001371456">
    <property type="component" value="Unassembled WGS sequence"/>
</dbReference>
<proteinExistence type="predicted"/>
<dbReference type="EMBL" id="JBANQN010000001">
    <property type="protein sequence ID" value="KAK6802663.1"/>
    <property type="molecule type" value="Genomic_DNA"/>
</dbReference>
<comment type="caution">
    <text evidence="1">The sequence shown here is derived from an EMBL/GenBank/DDBJ whole genome shotgun (WGS) entry which is preliminary data.</text>
</comment>
<protein>
    <submittedName>
        <fullName evidence="1">Uncharacterized protein</fullName>
    </submittedName>
</protein>
<evidence type="ECO:0000313" key="2">
    <source>
        <dbReference type="Proteomes" id="UP001371456"/>
    </source>
</evidence>
<accession>A0AAN8YMC7</accession>
<dbReference type="AlphaFoldDB" id="A0AAN8YMC7"/>
<reference evidence="1 2" key="1">
    <citation type="submission" date="2024-02" db="EMBL/GenBank/DDBJ databases">
        <title>de novo genome assembly of Solanum bulbocastanum strain 11H21.</title>
        <authorList>
            <person name="Hosaka A.J."/>
        </authorList>
    </citation>
    <scope>NUCLEOTIDE SEQUENCE [LARGE SCALE GENOMIC DNA]</scope>
    <source>
        <tissue evidence="1">Young leaves</tissue>
    </source>
</reference>
<sequence>MMVKYESLTKRFKCLYQTLLKKKMM</sequence>
<name>A0AAN8YMC7_SOLBU</name>
<gene>
    <name evidence="1" type="ORF">RDI58_000445</name>
</gene>
<organism evidence="1 2">
    <name type="scientific">Solanum bulbocastanum</name>
    <name type="common">Wild potato</name>
    <dbReference type="NCBI Taxonomy" id="147425"/>
    <lineage>
        <taxon>Eukaryota</taxon>
        <taxon>Viridiplantae</taxon>
        <taxon>Streptophyta</taxon>
        <taxon>Embryophyta</taxon>
        <taxon>Tracheophyta</taxon>
        <taxon>Spermatophyta</taxon>
        <taxon>Magnoliopsida</taxon>
        <taxon>eudicotyledons</taxon>
        <taxon>Gunneridae</taxon>
        <taxon>Pentapetalae</taxon>
        <taxon>asterids</taxon>
        <taxon>lamiids</taxon>
        <taxon>Solanales</taxon>
        <taxon>Solanaceae</taxon>
        <taxon>Solanoideae</taxon>
        <taxon>Solaneae</taxon>
        <taxon>Solanum</taxon>
    </lineage>
</organism>
<evidence type="ECO:0000313" key="1">
    <source>
        <dbReference type="EMBL" id="KAK6802663.1"/>
    </source>
</evidence>
<keyword evidence="2" id="KW-1185">Reference proteome</keyword>